<protein>
    <submittedName>
        <fullName evidence="2">Putative phosphoribosyltransferase</fullName>
    </submittedName>
</protein>
<dbReference type="InterPro" id="IPR050137">
    <property type="entry name" value="PyrR_bifunctional"/>
</dbReference>
<evidence type="ECO:0000313" key="2">
    <source>
        <dbReference type="EMBL" id="NYF38358.1"/>
    </source>
</evidence>
<dbReference type="InterPro" id="IPR029057">
    <property type="entry name" value="PRTase-like"/>
</dbReference>
<keyword evidence="3" id="KW-1185">Reference proteome</keyword>
<organism evidence="2 3">
    <name type="scientific">Streptosporangium sandarakinum</name>
    <dbReference type="NCBI Taxonomy" id="1260955"/>
    <lineage>
        <taxon>Bacteria</taxon>
        <taxon>Bacillati</taxon>
        <taxon>Actinomycetota</taxon>
        <taxon>Actinomycetes</taxon>
        <taxon>Streptosporangiales</taxon>
        <taxon>Streptosporangiaceae</taxon>
        <taxon>Streptosporangium</taxon>
    </lineage>
</organism>
<keyword evidence="2" id="KW-0328">Glycosyltransferase</keyword>
<dbReference type="AlphaFoldDB" id="A0A852URX8"/>
<sequence length="229" mass="25041">MSDDLFTEPDDMFQDRREAGRVLARLLEHYRGRPDVVVLGLPRGGVPVAYEIATALSAPLDVFLVRKLGVPGREELAMGAIASGGAIVLNEDIIGRLGISQWAIRAATDRECQELIRREETYRQGRPALDLDGKTVIVVDDGLATGASMRAALQALRRHRPARTVVAVPTAPESAYHDFARLTDELVCAVTPPYFTAVGQSYRDFAQTTDEEVRSLLRSAIRSRPATAS</sequence>
<dbReference type="PANTHER" id="PTHR11608">
    <property type="entry name" value="BIFUNCTIONAL PROTEIN PYRR"/>
    <property type="match status" value="1"/>
</dbReference>
<comment type="caution">
    <text evidence="2">The sequence shown here is derived from an EMBL/GenBank/DDBJ whole genome shotgun (WGS) entry which is preliminary data.</text>
</comment>
<dbReference type="InterPro" id="IPR000836">
    <property type="entry name" value="PRTase_dom"/>
</dbReference>
<name>A0A852URX8_9ACTN</name>
<accession>A0A852URX8</accession>
<reference evidence="2 3" key="1">
    <citation type="submission" date="2020-07" db="EMBL/GenBank/DDBJ databases">
        <title>Sequencing the genomes of 1000 actinobacteria strains.</title>
        <authorList>
            <person name="Klenk H.-P."/>
        </authorList>
    </citation>
    <scope>NUCLEOTIDE SEQUENCE [LARGE SCALE GENOMIC DNA]</scope>
    <source>
        <strain evidence="2 3">DSM 45763</strain>
    </source>
</reference>
<dbReference type="SUPFAM" id="SSF53271">
    <property type="entry name" value="PRTase-like"/>
    <property type="match status" value="1"/>
</dbReference>
<feature type="domain" description="Phosphoribosyltransferase" evidence="1">
    <location>
        <begin position="18"/>
        <end position="168"/>
    </location>
</feature>
<dbReference type="PANTHER" id="PTHR11608:SF0">
    <property type="entry name" value="BIFUNCTIONAL PROTEIN PYRR"/>
    <property type="match status" value="1"/>
</dbReference>
<dbReference type="RefSeq" id="WP_312872923.1">
    <property type="nucleotide sequence ID" value="NZ_JACCCO010000001.1"/>
</dbReference>
<dbReference type="Gene3D" id="3.40.50.2020">
    <property type="match status" value="1"/>
</dbReference>
<dbReference type="Proteomes" id="UP000576393">
    <property type="component" value="Unassembled WGS sequence"/>
</dbReference>
<evidence type="ECO:0000259" key="1">
    <source>
        <dbReference type="Pfam" id="PF00156"/>
    </source>
</evidence>
<dbReference type="Gene3D" id="3.30.1310.20">
    <property type="entry name" value="PRTase-like"/>
    <property type="match status" value="1"/>
</dbReference>
<gene>
    <name evidence="2" type="ORF">HDA43_000517</name>
</gene>
<keyword evidence="2" id="KW-0808">Transferase</keyword>
<evidence type="ECO:0000313" key="3">
    <source>
        <dbReference type="Proteomes" id="UP000576393"/>
    </source>
</evidence>
<proteinExistence type="predicted"/>
<dbReference type="CDD" id="cd06223">
    <property type="entry name" value="PRTases_typeI"/>
    <property type="match status" value="1"/>
</dbReference>
<dbReference type="Pfam" id="PF00156">
    <property type="entry name" value="Pribosyltran"/>
    <property type="match status" value="1"/>
</dbReference>
<dbReference type="GO" id="GO:0016757">
    <property type="term" value="F:glycosyltransferase activity"/>
    <property type="evidence" value="ECO:0007669"/>
    <property type="project" value="UniProtKB-KW"/>
</dbReference>
<dbReference type="EMBL" id="JACCCO010000001">
    <property type="protein sequence ID" value="NYF38358.1"/>
    <property type="molecule type" value="Genomic_DNA"/>
</dbReference>